<accession>A0A552EQG9</accession>
<evidence type="ECO:0000313" key="1">
    <source>
        <dbReference type="EMBL" id="TRU36671.1"/>
    </source>
</evidence>
<reference evidence="1 2" key="1">
    <citation type="submission" date="2019-01" db="EMBL/GenBank/DDBJ databases">
        <title>Coherence of Microcystis species and biogeography revealed through population genomics.</title>
        <authorList>
            <person name="Perez-Carrascal O.M."/>
            <person name="Terrat Y."/>
            <person name="Giani A."/>
            <person name="Fortin N."/>
            <person name="Tromas N."/>
            <person name="Shapiro B.J."/>
        </authorList>
    </citation>
    <scope>NUCLEOTIDE SEQUENCE [LARGE SCALE GENOMIC DNA]</scope>
    <source>
        <strain evidence="1">Ma_MB_F_20061100_S20D</strain>
    </source>
</reference>
<dbReference type="SUPFAM" id="SSF143011">
    <property type="entry name" value="RelE-like"/>
    <property type="match status" value="1"/>
</dbReference>
<proteinExistence type="predicted"/>
<sequence>MKVQYRKRFLKDLKALKNQPVYEQILQLAFRDLPNAKSLQDIGNVKPMKGATNRYRIRLGEYRLGITVIDNNIANSKMKRINLKS</sequence>
<dbReference type="Gene3D" id="3.30.2310.20">
    <property type="entry name" value="RelE-like"/>
    <property type="match status" value="1"/>
</dbReference>
<name>A0A552EQG9_MICAE</name>
<gene>
    <name evidence="1" type="ORF">EWV78_08610</name>
</gene>
<dbReference type="InterPro" id="IPR035093">
    <property type="entry name" value="RelE/ParE_toxin_dom_sf"/>
</dbReference>
<organism evidence="1 2">
    <name type="scientific">Microcystis aeruginosa Ma_MB_F_20061100_S20D</name>
    <dbReference type="NCBI Taxonomy" id="2486253"/>
    <lineage>
        <taxon>Bacteria</taxon>
        <taxon>Bacillati</taxon>
        <taxon>Cyanobacteriota</taxon>
        <taxon>Cyanophyceae</taxon>
        <taxon>Oscillatoriophycideae</taxon>
        <taxon>Chroococcales</taxon>
        <taxon>Microcystaceae</taxon>
        <taxon>Microcystis</taxon>
    </lineage>
</organism>
<evidence type="ECO:0000313" key="2">
    <source>
        <dbReference type="Proteomes" id="UP000315113"/>
    </source>
</evidence>
<dbReference type="EMBL" id="SFBH01000071">
    <property type="protein sequence ID" value="TRU36671.1"/>
    <property type="molecule type" value="Genomic_DNA"/>
</dbReference>
<protein>
    <submittedName>
        <fullName evidence="1">Type II toxin-antitoxin system RelE/ParE family toxin</fullName>
    </submittedName>
</protein>
<dbReference type="Proteomes" id="UP000315113">
    <property type="component" value="Unassembled WGS sequence"/>
</dbReference>
<dbReference type="AlphaFoldDB" id="A0A552EQG9"/>
<comment type="caution">
    <text evidence="1">The sequence shown here is derived from an EMBL/GenBank/DDBJ whole genome shotgun (WGS) entry which is preliminary data.</text>
</comment>